<dbReference type="SUPFAM" id="SSF53300">
    <property type="entry name" value="vWA-like"/>
    <property type="match status" value="1"/>
</dbReference>
<evidence type="ECO:0000313" key="3">
    <source>
        <dbReference type="EMBL" id="SMX44917.1"/>
    </source>
</evidence>
<protein>
    <recommendedName>
        <fullName evidence="2">VWFA domain-containing protein</fullName>
    </recommendedName>
</protein>
<reference evidence="4" key="1">
    <citation type="submission" date="2017-05" db="EMBL/GenBank/DDBJ databases">
        <authorList>
            <person name="Rodrigo-Torres L."/>
            <person name="Arahal R. D."/>
            <person name="Lucena T."/>
        </authorList>
    </citation>
    <scope>NUCLEOTIDE SEQUENCE [LARGE SCALE GENOMIC DNA]</scope>
    <source>
        <strain evidence="4">CECT 8621</strain>
    </source>
</reference>
<evidence type="ECO:0000256" key="1">
    <source>
        <dbReference type="SAM" id="Phobius"/>
    </source>
</evidence>
<keyword evidence="4" id="KW-1185">Reference proteome</keyword>
<organism evidence="3 4">
    <name type="scientific">Actibacterium lipolyticum</name>
    <dbReference type="NCBI Taxonomy" id="1524263"/>
    <lineage>
        <taxon>Bacteria</taxon>
        <taxon>Pseudomonadati</taxon>
        <taxon>Pseudomonadota</taxon>
        <taxon>Alphaproteobacteria</taxon>
        <taxon>Rhodobacterales</taxon>
        <taxon>Roseobacteraceae</taxon>
        <taxon>Actibacterium</taxon>
    </lineage>
</organism>
<dbReference type="Proteomes" id="UP000202922">
    <property type="component" value="Unassembled WGS sequence"/>
</dbReference>
<dbReference type="AlphaFoldDB" id="A0A238KQG9"/>
<evidence type="ECO:0000313" key="4">
    <source>
        <dbReference type="Proteomes" id="UP000202922"/>
    </source>
</evidence>
<keyword evidence="1" id="KW-0472">Membrane</keyword>
<dbReference type="Pfam" id="PF13519">
    <property type="entry name" value="VWA_2"/>
    <property type="match status" value="1"/>
</dbReference>
<dbReference type="SMART" id="SM00327">
    <property type="entry name" value="VWA"/>
    <property type="match status" value="1"/>
</dbReference>
<keyword evidence="1" id="KW-0812">Transmembrane</keyword>
<keyword evidence="1" id="KW-1133">Transmembrane helix</keyword>
<feature type="transmembrane region" description="Helical" evidence="1">
    <location>
        <begin position="281"/>
        <end position="303"/>
    </location>
</feature>
<dbReference type="RefSeq" id="WP_176438495.1">
    <property type="nucleotide sequence ID" value="NZ_FXYE01000002.1"/>
</dbReference>
<accession>A0A238KQG9</accession>
<evidence type="ECO:0000259" key="2">
    <source>
        <dbReference type="SMART" id="SM00327"/>
    </source>
</evidence>
<name>A0A238KQG9_9RHOB</name>
<dbReference type="InterPro" id="IPR036465">
    <property type="entry name" value="vWFA_dom_sf"/>
</dbReference>
<proteinExistence type="predicted"/>
<dbReference type="CDD" id="cd00198">
    <property type="entry name" value="vWFA"/>
    <property type="match status" value="1"/>
</dbReference>
<dbReference type="EMBL" id="FXYE01000002">
    <property type="protein sequence ID" value="SMX44917.1"/>
    <property type="molecule type" value="Genomic_DNA"/>
</dbReference>
<feature type="transmembrane region" description="Helical" evidence="1">
    <location>
        <begin position="12"/>
        <end position="29"/>
    </location>
</feature>
<dbReference type="InterPro" id="IPR002035">
    <property type="entry name" value="VWF_A"/>
</dbReference>
<dbReference type="Gene3D" id="3.40.50.410">
    <property type="entry name" value="von Willebrand factor, type A domain"/>
    <property type="match status" value="1"/>
</dbReference>
<gene>
    <name evidence="3" type="ORF">COL8621_02666</name>
</gene>
<sequence>MTLLSQIILLRPLWLLALPVIAVLAVLSFRRNARVGDWAKMIDPHLMQAMERLGRVDLPRARVAAQLPFLGAGAIVIALVGPAGQSDDAQTFRNLDGVVFVLDVSDSMTQDARWQDTVTMSRAALSVLGTKPAALVVYAGDSYVASPLTTDTLQLGQTVTLLDGKTIPDKGSRPALALRQAAQILDEADVIAGDVVLMTDGGGLGPEALLAAKDIVDLGGRLLVAHAETTVAEDGAGATAEVQSLVNIGGGLLFQLNEATALMDELSRSDDKRLERQDFRLLFWTDYGRYLLLFALIPIAALFRRERA</sequence>
<feature type="domain" description="VWFA" evidence="2">
    <location>
        <begin position="94"/>
        <end position="268"/>
    </location>
</feature>